<dbReference type="Proteomes" id="UP000007266">
    <property type="component" value="Linkage group 9"/>
</dbReference>
<dbReference type="InParanoid" id="D6X080"/>
<reference evidence="1 2" key="2">
    <citation type="journal article" date="2010" name="Nucleic Acids Res.">
        <title>BeetleBase in 2010: revisions to provide comprehensive genomic information for Tribolium castaneum.</title>
        <authorList>
            <person name="Kim H.S."/>
            <person name="Murphy T."/>
            <person name="Xia J."/>
            <person name="Caragea D."/>
            <person name="Park Y."/>
            <person name="Beeman R.W."/>
            <person name="Lorenzen M.D."/>
            <person name="Butcher S."/>
            <person name="Manak J.R."/>
            <person name="Brown S.J."/>
        </authorList>
    </citation>
    <scope>GENOME REANNOTATION</scope>
    <source>
        <strain evidence="1 2">Georgia GA2</strain>
    </source>
</reference>
<accession>D6X080</accession>
<reference evidence="1 2" key="1">
    <citation type="journal article" date="2008" name="Nature">
        <title>The genome of the model beetle and pest Tribolium castaneum.</title>
        <authorList>
            <consortium name="Tribolium Genome Sequencing Consortium"/>
            <person name="Richards S."/>
            <person name="Gibbs R.A."/>
            <person name="Weinstock G.M."/>
            <person name="Brown S.J."/>
            <person name="Denell R."/>
            <person name="Beeman R.W."/>
            <person name="Gibbs R."/>
            <person name="Beeman R.W."/>
            <person name="Brown S.J."/>
            <person name="Bucher G."/>
            <person name="Friedrich M."/>
            <person name="Grimmelikhuijzen C.J."/>
            <person name="Klingler M."/>
            <person name="Lorenzen M."/>
            <person name="Richards S."/>
            <person name="Roth S."/>
            <person name="Schroder R."/>
            <person name="Tautz D."/>
            <person name="Zdobnov E.M."/>
            <person name="Muzny D."/>
            <person name="Gibbs R.A."/>
            <person name="Weinstock G.M."/>
            <person name="Attaway T."/>
            <person name="Bell S."/>
            <person name="Buhay C.J."/>
            <person name="Chandrabose M.N."/>
            <person name="Chavez D."/>
            <person name="Clerk-Blankenburg K.P."/>
            <person name="Cree A."/>
            <person name="Dao M."/>
            <person name="Davis C."/>
            <person name="Chacko J."/>
            <person name="Dinh H."/>
            <person name="Dugan-Rocha S."/>
            <person name="Fowler G."/>
            <person name="Garner T.T."/>
            <person name="Garnes J."/>
            <person name="Gnirke A."/>
            <person name="Hawes A."/>
            <person name="Hernandez J."/>
            <person name="Hines S."/>
            <person name="Holder M."/>
            <person name="Hume J."/>
            <person name="Jhangiani S.N."/>
            <person name="Joshi V."/>
            <person name="Khan Z.M."/>
            <person name="Jackson L."/>
            <person name="Kovar C."/>
            <person name="Kowis A."/>
            <person name="Lee S."/>
            <person name="Lewis L.R."/>
            <person name="Margolis J."/>
            <person name="Morgan M."/>
            <person name="Nazareth L.V."/>
            <person name="Nguyen N."/>
            <person name="Okwuonu G."/>
            <person name="Parker D."/>
            <person name="Richards S."/>
            <person name="Ruiz S.J."/>
            <person name="Santibanez J."/>
            <person name="Savard J."/>
            <person name="Scherer S.E."/>
            <person name="Schneider B."/>
            <person name="Sodergren E."/>
            <person name="Tautz D."/>
            <person name="Vattahil S."/>
            <person name="Villasana D."/>
            <person name="White C.S."/>
            <person name="Wright R."/>
            <person name="Park Y."/>
            <person name="Beeman R.W."/>
            <person name="Lord J."/>
            <person name="Oppert B."/>
            <person name="Lorenzen M."/>
            <person name="Brown S."/>
            <person name="Wang L."/>
            <person name="Savard J."/>
            <person name="Tautz D."/>
            <person name="Richards S."/>
            <person name="Weinstock G."/>
            <person name="Gibbs R.A."/>
            <person name="Liu Y."/>
            <person name="Worley K."/>
            <person name="Weinstock G."/>
            <person name="Elsik C.G."/>
            <person name="Reese J.T."/>
            <person name="Elhaik E."/>
            <person name="Landan G."/>
            <person name="Graur D."/>
            <person name="Arensburger P."/>
            <person name="Atkinson P."/>
            <person name="Beeman R.W."/>
            <person name="Beidler J."/>
            <person name="Brown S.J."/>
            <person name="Demuth J.P."/>
            <person name="Drury D.W."/>
            <person name="Du Y.Z."/>
            <person name="Fujiwara H."/>
            <person name="Lorenzen M."/>
            <person name="Maselli V."/>
            <person name="Osanai M."/>
            <person name="Park Y."/>
            <person name="Robertson H.M."/>
            <person name="Tu Z."/>
            <person name="Wang J.J."/>
            <person name="Wang S."/>
            <person name="Richards S."/>
            <person name="Song H."/>
            <person name="Zhang L."/>
            <person name="Sodergren E."/>
            <person name="Werner D."/>
            <person name="Stanke M."/>
            <person name="Morgenstern B."/>
            <person name="Solovyev V."/>
            <person name="Kosarev P."/>
            <person name="Brown G."/>
            <person name="Chen H.C."/>
            <person name="Ermolaeva O."/>
            <person name="Hlavina W."/>
            <person name="Kapustin Y."/>
            <person name="Kiryutin B."/>
            <person name="Kitts P."/>
            <person name="Maglott D."/>
            <person name="Pruitt K."/>
            <person name="Sapojnikov V."/>
            <person name="Souvorov A."/>
            <person name="Mackey A.J."/>
            <person name="Waterhouse R.M."/>
            <person name="Wyder S."/>
            <person name="Zdobnov E.M."/>
            <person name="Zdobnov E.M."/>
            <person name="Wyder S."/>
            <person name="Kriventseva E.V."/>
            <person name="Kadowaki T."/>
            <person name="Bork P."/>
            <person name="Aranda M."/>
            <person name="Bao R."/>
            <person name="Beermann A."/>
            <person name="Berns N."/>
            <person name="Bolognesi R."/>
            <person name="Bonneton F."/>
            <person name="Bopp D."/>
            <person name="Brown S.J."/>
            <person name="Bucher G."/>
            <person name="Butts T."/>
            <person name="Chaumot A."/>
            <person name="Denell R.E."/>
            <person name="Ferrier D.E."/>
            <person name="Friedrich M."/>
            <person name="Gordon C.M."/>
            <person name="Jindra M."/>
            <person name="Klingler M."/>
            <person name="Lan Q."/>
            <person name="Lattorff H.M."/>
            <person name="Laudet V."/>
            <person name="von Levetsow C."/>
            <person name="Liu Z."/>
            <person name="Lutz R."/>
            <person name="Lynch J.A."/>
            <person name="da Fonseca R.N."/>
            <person name="Posnien N."/>
            <person name="Reuter R."/>
            <person name="Roth S."/>
            <person name="Savard J."/>
            <person name="Schinko J.B."/>
            <person name="Schmitt C."/>
            <person name="Schoppmeier M."/>
            <person name="Schroder R."/>
            <person name="Shippy T.D."/>
            <person name="Simonnet F."/>
            <person name="Marques-Souza H."/>
            <person name="Tautz D."/>
            <person name="Tomoyasu Y."/>
            <person name="Trauner J."/>
            <person name="Van der Zee M."/>
            <person name="Vervoort M."/>
            <person name="Wittkopp N."/>
            <person name="Wimmer E.A."/>
            <person name="Yang X."/>
            <person name="Jones A.K."/>
            <person name="Sattelle D.B."/>
            <person name="Ebert P.R."/>
            <person name="Nelson D."/>
            <person name="Scott J.G."/>
            <person name="Beeman R.W."/>
            <person name="Muthukrishnan S."/>
            <person name="Kramer K.J."/>
            <person name="Arakane Y."/>
            <person name="Beeman R.W."/>
            <person name="Zhu Q."/>
            <person name="Hogenkamp D."/>
            <person name="Dixit R."/>
            <person name="Oppert B."/>
            <person name="Jiang H."/>
            <person name="Zou Z."/>
            <person name="Marshall J."/>
            <person name="Elpidina E."/>
            <person name="Vinokurov K."/>
            <person name="Oppert C."/>
            <person name="Zou Z."/>
            <person name="Evans J."/>
            <person name="Lu Z."/>
            <person name="Zhao P."/>
            <person name="Sumathipala N."/>
            <person name="Altincicek B."/>
            <person name="Vilcinskas A."/>
            <person name="Williams M."/>
            <person name="Hultmark D."/>
            <person name="Hetru C."/>
            <person name="Jiang H."/>
            <person name="Grimmelikhuijzen C.J."/>
            <person name="Hauser F."/>
            <person name="Cazzamali G."/>
            <person name="Williamson M."/>
            <person name="Park Y."/>
            <person name="Li B."/>
            <person name="Tanaka Y."/>
            <person name="Predel R."/>
            <person name="Neupert S."/>
            <person name="Schachtner J."/>
            <person name="Verleyen P."/>
            <person name="Raible F."/>
            <person name="Bork P."/>
            <person name="Friedrich M."/>
            <person name="Walden K.K."/>
            <person name="Robertson H.M."/>
            <person name="Angeli S."/>
            <person name="Foret S."/>
            <person name="Bucher G."/>
            <person name="Schuetz S."/>
            <person name="Maleszka R."/>
            <person name="Wimmer E.A."/>
            <person name="Beeman R.W."/>
            <person name="Lorenzen M."/>
            <person name="Tomoyasu Y."/>
            <person name="Miller S.C."/>
            <person name="Grossmann D."/>
            <person name="Bucher G."/>
        </authorList>
    </citation>
    <scope>NUCLEOTIDE SEQUENCE [LARGE SCALE GENOMIC DNA]</scope>
    <source>
        <strain evidence="1 2">Georgia GA2</strain>
    </source>
</reference>
<organism evidence="1 2">
    <name type="scientific">Tribolium castaneum</name>
    <name type="common">Red flour beetle</name>
    <dbReference type="NCBI Taxonomy" id="7070"/>
    <lineage>
        <taxon>Eukaryota</taxon>
        <taxon>Metazoa</taxon>
        <taxon>Ecdysozoa</taxon>
        <taxon>Arthropoda</taxon>
        <taxon>Hexapoda</taxon>
        <taxon>Insecta</taxon>
        <taxon>Pterygota</taxon>
        <taxon>Neoptera</taxon>
        <taxon>Endopterygota</taxon>
        <taxon>Coleoptera</taxon>
        <taxon>Polyphaga</taxon>
        <taxon>Cucujiformia</taxon>
        <taxon>Tenebrionidae</taxon>
        <taxon>Tenebrionidae incertae sedis</taxon>
        <taxon>Tribolium</taxon>
    </lineage>
</organism>
<proteinExistence type="predicted"/>
<dbReference type="HOGENOM" id="CLU_2295227_0_0_1"/>
<gene>
    <name evidence="1" type="primary">GLEAN_12204</name>
    <name evidence="1" type="ORF">TcasGA2_TC012204</name>
</gene>
<dbReference type="AlphaFoldDB" id="D6X080"/>
<keyword evidence="2" id="KW-1185">Reference proteome</keyword>
<sequence>MSRSIYNSYSRVGKRARGPVRYALPRDSASNRDVTSTPLSIGVIPKLCMSYFNSSTSTSIQRRPGYTITITIVNLAKMSSLFECFHDCYRIEQPGTATSDK</sequence>
<name>D6X080_TRICA</name>
<evidence type="ECO:0000313" key="2">
    <source>
        <dbReference type="Proteomes" id="UP000007266"/>
    </source>
</evidence>
<evidence type="ECO:0000313" key="1">
    <source>
        <dbReference type="EMBL" id="EFA10032.1"/>
    </source>
</evidence>
<protein>
    <submittedName>
        <fullName evidence="1">Uncharacterized protein</fullName>
    </submittedName>
</protein>
<dbReference type="EMBL" id="KQ971371">
    <property type="protein sequence ID" value="EFA10032.1"/>
    <property type="molecule type" value="Genomic_DNA"/>
</dbReference>